<dbReference type="OMA" id="TANPLCK"/>
<evidence type="ECO:0000313" key="2">
    <source>
        <dbReference type="EMBL" id="OJT03931.1"/>
    </source>
</evidence>
<dbReference type="STRING" id="154538.A0A1M2V8I8"/>
<dbReference type="EMBL" id="MNAD01001575">
    <property type="protein sequence ID" value="OJT03931.1"/>
    <property type="molecule type" value="Genomic_DNA"/>
</dbReference>
<keyword evidence="3" id="KW-1185">Reference proteome</keyword>
<dbReference type="InterPro" id="IPR018803">
    <property type="entry name" value="Ish1/Msc1-like"/>
</dbReference>
<feature type="region of interest" description="Disordered" evidence="1">
    <location>
        <begin position="220"/>
        <end position="249"/>
    </location>
</feature>
<sequence>MKETYASTANPLCKAWSDSYIYNWLIQHGILKDSATQRHEELLALMDRYYYDTKANVWYTWTDSQTKAWLIEQGVIKSDAQLQREKMQELVAENYAHAHDSAWAAWKESDMRQWLIDNDYLRSDAQKTRDDLYTDVSSCTAAYLTWPDARLRTYLHEHGVSDAKLPTSRPGLPQEVRNRWVQTSGRASAVWHRVKGIFDSGVAVGEDKLGQILDILTGSAEGAKEGAKEANVQSNKKRSSKFGKEGTAR</sequence>
<accession>A0A1M2V8I8</accession>
<dbReference type="Pfam" id="PF10281">
    <property type="entry name" value="Ish1"/>
    <property type="match status" value="1"/>
</dbReference>
<dbReference type="Proteomes" id="UP000184267">
    <property type="component" value="Unassembled WGS sequence"/>
</dbReference>
<evidence type="ECO:0000313" key="3">
    <source>
        <dbReference type="Proteomes" id="UP000184267"/>
    </source>
</evidence>
<reference evidence="2 3" key="1">
    <citation type="submission" date="2016-10" db="EMBL/GenBank/DDBJ databases">
        <title>Genome sequence of the basidiomycete white-rot fungus Trametes pubescens.</title>
        <authorList>
            <person name="Makela M.R."/>
            <person name="Granchi Z."/>
            <person name="Peng M."/>
            <person name="De Vries R.P."/>
            <person name="Grigoriev I."/>
            <person name="Riley R."/>
            <person name="Hilden K."/>
        </authorList>
    </citation>
    <scope>NUCLEOTIDE SEQUENCE [LARGE SCALE GENOMIC DNA]</scope>
    <source>
        <strain evidence="2 3">FBCC735</strain>
    </source>
</reference>
<dbReference type="OrthoDB" id="2527403at2759"/>
<proteinExistence type="predicted"/>
<dbReference type="AlphaFoldDB" id="A0A1M2V8I8"/>
<name>A0A1M2V8I8_TRAPU</name>
<protein>
    <submittedName>
        <fullName evidence="2">Uncharacterized protein</fullName>
    </submittedName>
</protein>
<evidence type="ECO:0000256" key="1">
    <source>
        <dbReference type="SAM" id="MobiDB-lite"/>
    </source>
</evidence>
<comment type="caution">
    <text evidence="2">The sequence shown here is derived from an EMBL/GenBank/DDBJ whole genome shotgun (WGS) entry which is preliminary data.</text>
</comment>
<organism evidence="2 3">
    <name type="scientific">Trametes pubescens</name>
    <name type="common">White-rot fungus</name>
    <dbReference type="NCBI Taxonomy" id="154538"/>
    <lineage>
        <taxon>Eukaryota</taxon>
        <taxon>Fungi</taxon>
        <taxon>Dikarya</taxon>
        <taxon>Basidiomycota</taxon>
        <taxon>Agaricomycotina</taxon>
        <taxon>Agaricomycetes</taxon>
        <taxon>Polyporales</taxon>
        <taxon>Polyporaceae</taxon>
        <taxon>Trametes</taxon>
    </lineage>
</organism>
<gene>
    <name evidence="2" type="ORF">TRAPUB_5384</name>
</gene>